<organism evidence="4">
    <name type="scientific">Theileria annulata</name>
    <dbReference type="NCBI Taxonomy" id="5874"/>
    <lineage>
        <taxon>Eukaryota</taxon>
        <taxon>Sar</taxon>
        <taxon>Alveolata</taxon>
        <taxon>Apicomplexa</taxon>
        <taxon>Aconoidasida</taxon>
        <taxon>Piroplasmida</taxon>
        <taxon>Theileriidae</taxon>
        <taxon>Theileria</taxon>
    </lineage>
</organism>
<sequence length="150" mass="17763">MARRNNVLENVRGGQRNARNPRGNYRFRNRNNNSLNNNTNTNRRNVRRVFKARSFKGRPLRRFGAGPVQFEGQGEVNAPRRGRFRRTRRNFAFRRFNKNMRTKQNFKKNKDQKTADQMDMELDTYMGGEATRAKLDADLTNYFSQPEANN</sequence>
<feature type="region of interest" description="Disordered" evidence="2">
    <location>
        <begin position="1"/>
        <end position="41"/>
    </location>
</feature>
<dbReference type="GO" id="GO:0003723">
    <property type="term" value="F:RNA binding"/>
    <property type="evidence" value="ECO:0007669"/>
    <property type="project" value="UniProtKB-KW"/>
</dbReference>
<dbReference type="SMART" id="SM01218">
    <property type="entry name" value="FoP_duplication"/>
    <property type="match status" value="1"/>
</dbReference>
<evidence type="ECO:0000256" key="2">
    <source>
        <dbReference type="SAM" id="MobiDB-lite"/>
    </source>
</evidence>
<proteinExistence type="predicted"/>
<reference evidence="4" key="1">
    <citation type="submission" date="2018-07" db="EMBL/GenBank/DDBJ databases">
        <authorList>
            <person name="Quirk P.G."/>
            <person name="Krulwich T.A."/>
        </authorList>
    </citation>
    <scope>NUCLEOTIDE SEQUENCE</scope>
    <source>
        <strain evidence="4">Anand</strain>
    </source>
</reference>
<name>A0A3B0MX23_THEAN</name>
<evidence type="ECO:0000313" key="4">
    <source>
        <dbReference type="EMBL" id="SVP94254.1"/>
    </source>
</evidence>
<evidence type="ECO:0000313" key="5">
    <source>
        <dbReference type="EMBL" id="SVP95030.1"/>
    </source>
</evidence>
<dbReference type="VEuPathDB" id="PiroplasmaDB:TA07775"/>
<dbReference type="InterPro" id="IPR025715">
    <property type="entry name" value="FoP_C"/>
</dbReference>
<dbReference type="EMBL" id="UIVS01000004">
    <property type="protein sequence ID" value="SVP95030.1"/>
    <property type="molecule type" value="Genomic_DNA"/>
</dbReference>
<dbReference type="Pfam" id="PF13865">
    <property type="entry name" value="FoP_duplication"/>
    <property type="match status" value="1"/>
</dbReference>
<feature type="domain" description="Chromatin target of PRMT1 protein C-terminal" evidence="3">
    <location>
        <begin position="59"/>
        <end position="149"/>
    </location>
</feature>
<feature type="region of interest" description="Disordered" evidence="2">
    <location>
        <begin position="60"/>
        <end position="82"/>
    </location>
</feature>
<accession>A0A3B0MX23</accession>
<protein>
    <submittedName>
        <fullName evidence="4">C-terminal duplication domain of Friend of PRMT1, putative</fullName>
    </submittedName>
</protein>
<feature type="compositionally biased region" description="Low complexity" evidence="2">
    <location>
        <begin position="20"/>
        <end position="41"/>
    </location>
</feature>
<gene>
    <name evidence="4" type="ORF">TAT_000325600</name>
    <name evidence="5" type="ORF">TAV_000325400</name>
</gene>
<dbReference type="AlphaFoldDB" id="A0A3B0MX23"/>
<evidence type="ECO:0000259" key="3">
    <source>
        <dbReference type="SMART" id="SM01218"/>
    </source>
</evidence>
<dbReference type="EMBL" id="UIVT01000004">
    <property type="protein sequence ID" value="SVP94254.1"/>
    <property type="molecule type" value="Genomic_DNA"/>
</dbReference>
<keyword evidence="1" id="KW-0694">RNA-binding</keyword>
<evidence type="ECO:0000256" key="1">
    <source>
        <dbReference type="ARBA" id="ARBA00022884"/>
    </source>
</evidence>